<feature type="domain" description="Ubiquitin-like" evidence="2">
    <location>
        <begin position="142"/>
        <end position="220"/>
    </location>
</feature>
<accession>A0A1L7SHY4</accession>
<keyword evidence="4" id="KW-1185">Reference proteome</keyword>
<protein>
    <recommendedName>
        <fullName evidence="2">Ubiquitin-like domain-containing protein</fullName>
    </recommendedName>
</protein>
<gene>
    <name evidence="3" type="ORF">FMAN_06488</name>
</gene>
<feature type="region of interest" description="Disordered" evidence="1">
    <location>
        <begin position="1"/>
        <end position="21"/>
    </location>
</feature>
<comment type="caution">
    <text evidence="3">The sequence shown here is derived from an EMBL/GenBank/DDBJ whole genome shotgun (WGS) entry which is preliminary data.</text>
</comment>
<dbReference type="Pfam" id="PF22893">
    <property type="entry name" value="ULD_2"/>
    <property type="match status" value="1"/>
</dbReference>
<dbReference type="AlphaFoldDB" id="A0A1L7SHY4"/>
<dbReference type="VEuPathDB" id="FungiDB:FMAN_06488"/>
<dbReference type="Proteomes" id="UP000184255">
    <property type="component" value="Unassembled WGS sequence"/>
</dbReference>
<dbReference type="InterPro" id="IPR054464">
    <property type="entry name" value="ULD_fung"/>
</dbReference>
<name>A0A1L7SHY4_FUSMA</name>
<evidence type="ECO:0000259" key="2">
    <source>
        <dbReference type="Pfam" id="PF22893"/>
    </source>
</evidence>
<reference evidence="4" key="1">
    <citation type="journal article" date="2016" name="Genome Biol. Evol.">
        <title>Comparative 'omics' of the Fusarium fujikuroi species complex highlights differences in genetic potential and metabolite synthesis.</title>
        <authorList>
            <person name="Niehaus E.-M."/>
            <person name="Muensterkoetter M."/>
            <person name="Proctor R.H."/>
            <person name="Brown D.W."/>
            <person name="Sharon A."/>
            <person name="Idan Y."/>
            <person name="Oren-Young L."/>
            <person name="Sieber C.M."/>
            <person name="Novak O."/>
            <person name="Pencik A."/>
            <person name="Tarkowska D."/>
            <person name="Hromadova K."/>
            <person name="Freeman S."/>
            <person name="Maymon M."/>
            <person name="Elazar M."/>
            <person name="Youssef S.A."/>
            <person name="El-Shabrawy E.S.M."/>
            <person name="Shalaby A.B.A."/>
            <person name="Houterman P."/>
            <person name="Brock N.L."/>
            <person name="Burkhardt I."/>
            <person name="Tsavkelova E.A."/>
            <person name="Dickschat J.S."/>
            <person name="Galuszka P."/>
            <person name="Gueldener U."/>
            <person name="Tudzynski B."/>
        </authorList>
    </citation>
    <scope>NUCLEOTIDE SEQUENCE [LARGE SCALE GENOMIC DNA]</scope>
    <source>
        <strain evidence="4">MRC7560</strain>
    </source>
</reference>
<organism evidence="3 4">
    <name type="scientific">Fusarium mangiferae</name>
    <name type="common">Mango malformation disease fungus</name>
    <dbReference type="NCBI Taxonomy" id="192010"/>
    <lineage>
        <taxon>Eukaryota</taxon>
        <taxon>Fungi</taxon>
        <taxon>Dikarya</taxon>
        <taxon>Ascomycota</taxon>
        <taxon>Pezizomycotina</taxon>
        <taxon>Sordariomycetes</taxon>
        <taxon>Hypocreomycetidae</taxon>
        <taxon>Hypocreales</taxon>
        <taxon>Nectriaceae</taxon>
        <taxon>Fusarium</taxon>
        <taxon>Fusarium fujikuroi species complex</taxon>
    </lineage>
</organism>
<sequence length="358" mass="41046">MNALSTIQNQESPTQEDTTNDPFANHFRVLITTTETTSRDIKTYLLEHKARPKRLVRLMVATSSTRVKQEGTLSLMEQNAEKSSVRLFTLTEHLERWIKTAVTYCNGTIGLVWSNAHILLPLHNIVRRLESAMSMSVISIQVLEFENPFSITMALPYQMRDTWEGLCRLLVVMFSDKPGRFPVEQKRFVVMHPQINMPITQQNWSTSAVPGVSFDMFILVERLCNQSAKFFCPRCDHVFDLTTFVSNGGYQLALGSPSQFHIVVDSHSWLEMSPMVNYSRWGISSDSSSLTVLVPLLNLYTGTRGMDSEDRDPETHRRFRDCKALWTFSLFAVFTSFHSRGIFRDLSSEMEFNIAMPF</sequence>
<proteinExistence type="predicted"/>
<evidence type="ECO:0000256" key="1">
    <source>
        <dbReference type="SAM" id="MobiDB-lite"/>
    </source>
</evidence>
<evidence type="ECO:0000313" key="3">
    <source>
        <dbReference type="EMBL" id="CVK86131.1"/>
    </source>
</evidence>
<dbReference type="RefSeq" id="XP_041677759.1">
    <property type="nucleotide sequence ID" value="XM_041826724.1"/>
</dbReference>
<evidence type="ECO:0000313" key="4">
    <source>
        <dbReference type="Proteomes" id="UP000184255"/>
    </source>
</evidence>
<dbReference type="GeneID" id="65085752"/>
<dbReference type="EMBL" id="FCQH01000002">
    <property type="protein sequence ID" value="CVK86131.1"/>
    <property type="molecule type" value="Genomic_DNA"/>
</dbReference>